<gene>
    <name evidence="9" type="ORF">JMA_00460</name>
</gene>
<comment type="catalytic activity">
    <reaction evidence="7">
        <text>DNA(n) + a 2'-deoxyribonucleoside 5'-triphosphate = DNA(n+1) + diphosphate</text>
        <dbReference type="Rhea" id="RHEA:22508"/>
        <dbReference type="Rhea" id="RHEA-COMP:17339"/>
        <dbReference type="Rhea" id="RHEA-COMP:17340"/>
        <dbReference type="ChEBI" id="CHEBI:33019"/>
        <dbReference type="ChEBI" id="CHEBI:61560"/>
        <dbReference type="ChEBI" id="CHEBI:173112"/>
        <dbReference type="EC" id="2.7.7.7"/>
    </reaction>
</comment>
<dbReference type="NCBIfam" id="NF005972">
    <property type="entry name" value="PRK08058.1"/>
    <property type="match status" value="1"/>
</dbReference>
<protein>
    <recommendedName>
        <fullName evidence="2">DNA polymerase III subunit delta'</fullName>
        <ecNumber evidence="1">2.7.7.7</ecNumber>
    </recommendedName>
</protein>
<dbReference type="GO" id="GO:0003887">
    <property type="term" value="F:DNA-directed DNA polymerase activity"/>
    <property type="evidence" value="ECO:0007669"/>
    <property type="project" value="UniProtKB-KW"/>
</dbReference>
<accession>A0A0B5ALH6</accession>
<evidence type="ECO:0000256" key="5">
    <source>
        <dbReference type="ARBA" id="ARBA00022705"/>
    </source>
</evidence>
<dbReference type="GO" id="GO:0008408">
    <property type="term" value="F:3'-5' exonuclease activity"/>
    <property type="evidence" value="ECO:0007669"/>
    <property type="project" value="InterPro"/>
</dbReference>
<keyword evidence="3 9" id="KW-0808">Transferase</keyword>
<dbReference type="InterPro" id="IPR004622">
    <property type="entry name" value="DNA_pol_HolB"/>
</dbReference>
<evidence type="ECO:0000313" key="10">
    <source>
        <dbReference type="Proteomes" id="UP000031449"/>
    </source>
</evidence>
<keyword evidence="4 9" id="KW-0548">Nucleotidyltransferase</keyword>
<dbReference type="SUPFAM" id="SSF52540">
    <property type="entry name" value="P-loop containing nucleoside triphosphate hydrolases"/>
    <property type="match status" value="1"/>
</dbReference>
<dbReference type="FunFam" id="3.40.50.300:FF:001255">
    <property type="entry name" value="DNA polymerase III subunit delta"/>
    <property type="match status" value="1"/>
</dbReference>
<dbReference type="EC" id="2.7.7.7" evidence="1"/>
<dbReference type="OrthoDB" id="9810148at2"/>
<evidence type="ECO:0000256" key="1">
    <source>
        <dbReference type="ARBA" id="ARBA00012417"/>
    </source>
</evidence>
<dbReference type="PANTHER" id="PTHR11669:SF8">
    <property type="entry name" value="DNA POLYMERASE III SUBUNIT DELTA"/>
    <property type="match status" value="1"/>
</dbReference>
<dbReference type="InterPro" id="IPR050238">
    <property type="entry name" value="DNA_Rep/Repair_Clamp_Loader"/>
</dbReference>
<keyword evidence="6" id="KW-0239">DNA-directed DNA polymerase</keyword>
<dbReference type="KEGG" id="jeo:JMA_00460"/>
<dbReference type="BioCyc" id="JESP1508404:G14D9-9231-MONOMER"/>
<evidence type="ECO:0000256" key="6">
    <source>
        <dbReference type="ARBA" id="ARBA00022932"/>
    </source>
</evidence>
<dbReference type="Gene3D" id="3.40.50.300">
    <property type="entry name" value="P-loop containing nucleotide triphosphate hydrolases"/>
    <property type="match status" value="1"/>
</dbReference>
<reference evidence="9 10" key="1">
    <citation type="submission" date="2014-08" db="EMBL/GenBank/DDBJ databases">
        <title>Complete genome of a marine bacteria Jeotgalibacillus malaysiensis.</title>
        <authorList>
            <person name="Yaakop A.S."/>
            <person name="Chan K.-G."/>
            <person name="Goh K.M."/>
        </authorList>
    </citation>
    <scope>NUCLEOTIDE SEQUENCE [LARGE SCALE GENOMIC DNA]</scope>
    <source>
        <strain evidence="9 10">D5</strain>
    </source>
</reference>
<dbReference type="STRING" id="1508404.JMA_00460"/>
<dbReference type="GO" id="GO:0009360">
    <property type="term" value="C:DNA polymerase III complex"/>
    <property type="evidence" value="ECO:0007669"/>
    <property type="project" value="InterPro"/>
</dbReference>
<dbReference type="AlphaFoldDB" id="A0A0B5ALH6"/>
<dbReference type="NCBIfam" id="TIGR00678">
    <property type="entry name" value="holB"/>
    <property type="match status" value="1"/>
</dbReference>
<dbReference type="InterPro" id="IPR027417">
    <property type="entry name" value="P-loop_NTPase"/>
</dbReference>
<organism evidence="9 10">
    <name type="scientific">Jeotgalibacillus malaysiensis</name>
    <dbReference type="NCBI Taxonomy" id="1508404"/>
    <lineage>
        <taxon>Bacteria</taxon>
        <taxon>Bacillati</taxon>
        <taxon>Bacillota</taxon>
        <taxon>Bacilli</taxon>
        <taxon>Bacillales</taxon>
        <taxon>Caryophanaceae</taxon>
        <taxon>Jeotgalibacillus</taxon>
    </lineage>
</organism>
<keyword evidence="10" id="KW-1185">Reference proteome</keyword>
<evidence type="ECO:0000256" key="7">
    <source>
        <dbReference type="ARBA" id="ARBA00049244"/>
    </source>
</evidence>
<feature type="domain" description="DNA polymerase III delta subunit C-terminal" evidence="8">
    <location>
        <begin position="244"/>
        <end position="327"/>
    </location>
</feature>
<evidence type="ECO:0000256" key="4">
    <source>
        <dbReference type="ARBA" id="ARBA00022695"/>
    </source>
</evidence>
<name>A0A0B5ALH6_9BACL</name>
<dbReference type="Pfam" id="PF09115">
    <property type="entry name" value="DNApol3-delta_C"/>
    <property type="match status" value="1"/>
</dbReference>
<dbReference type="Proteomes" id="UP000031449">
    <property type="component" value="Chromosome"/>
</dbReference>
<dbReference type="HOGENOM" id="CLU_006229_4_5_9"/>
<dbReference type="GO" id="GO:0003677">
    <property type="term" value="F:DNA binding"/>
    <property type="evidence" value="ECO:0007669"/>
    <property type="project" value="InterPro"/>
</dbReference>
<evidence type="ECO:0000259" key="8">
    <source>
        <dbReference type="Pfam" id="PF09115"/>
    </source>
</evidence>
<evidence type="ECO:0000256" key="3">
    <source>
        <dbReference type="ARBA" id="ARBA00022679"/>
    </source>
</evidence>
<evidence type="ECO:0000256" key="2">
    <source>
        <dbReference type="ARBA" id="ARBA00014363"/>
    </source>
</evidence>
<dbReference type="InterPro" id="IPR015199">
    <property type="entry name" value="DNA_pol_III_delta_C"/>
</dbReference>
<evidence type="ECO:0000313" key="9">
    <source>
        <dbReference type="EMBL" id="AJD89363.1"/>
    </source>
</evidence>
<dbReference type="PANTHER" id="PTHR11669">
    <property type="entry name" value="REPLICATION FACTOR C / DNA POLYMERASE III GAMMA-TAU SUBUNIT"/>
    <property type="match status" value="1"/>
</dbReference>
<dbReference type="EMBL" id="CP009416">
    <property type="protein sequence ID" value="AJD89363.1"/>
    <property type="molecule type" value="Genomic_DNA"/>
</dbReference>
<dbReference type="GO" id="GO:0006261">
    <property type="term" value="P:DNA-templated DNA replication"/>
    <property type="evidence" value="ECO:0007669"/>
    <property type="project" value="TreeGrafter"/>
</dbReference>
<dbReference type="Pfam" id="PF13177">
    <property type="entry name" value="DNA_pol3_delta2"/>
    <property type="match status" value="1"/>
</dbReference>
<keyword evidence="5" id="KW-0235">DNA replication</keyword>
<proteinExistence type="predicted"/>
<sequence>MADMQQDLASQQPVAMKMLQNSLQKNRVAHAYLFEGGRGTGKKAMALFLAKGLFCRQPHEGEPCHTCEQCRRIDQGNHPDVHVIEPDGQSIKKEQVRLLQEEFSKTGMESMKKAYIISGADKMTVQAANSLLKFLEEPHPSTTAILLTEQIHQMLPTILSRCQHVSFRPLTPVLFKEKLIAEDVHPTMASLVSKLTNQVDEAIELSDDEWFVQARKIMLKLYEVLKDDPFEAMIRVQSDYLPHFKEKSQIDQSLDLFLLIYKDLLYIQTDKLDHLSYPDWLDTFRTDALQTSANQLTHQLTVILEAKTQLQRNMNTQLLMEQLMLKLQGGSALV</sequence>